<feature type="coiled-coil region" evidence="1">
    <location>
        <begin position="54"/>
        <end position="88"/>
    </location>
</feature>
<accession>A0A803PGY3</accession>
<keyword evidence="1" id="KW-0175">Coiled coil</keyword>
<dbReference type="Gramene" id="evm.model.04.286">
    <property type="protein sequence ID" value="cds.evm.model.04.286"/>
    <property type="gene ID" value="evm.TU.04.286"/>
</dbReference>
<dbReference type="EnsemblPlants" id="evm.model.04.286">
    <property type="protein sequence ID" value="cds.evm.model.04.286"/>
    <property type="gene ID" value="evm.TU.04.286"/>
</dbReference>
<dbReference type="AlphaFoldDB" id="A0A803PGY3"/>
<keyword evidence="3" id="KW-1185">Reference proteome</keyword>
<sequence length="365" mass="43161">MDSDLNISSKKLIKRLKELDRFKHSGSVREGEIEKLQEYIKTLETHVVNLKPHSNKSRKKLNRLVADIESLKIEIKKRNEVLDNFEERFSKYNVPKRYENGHKQPLKGYVVRLQEYMEITWRKEAKKNREKGHWNLFEMMTSMDITTEDAYFAYDSLQASLEEIASMISSFLIEYLTLIMVASNESNEIVSRRLDELLTVVECLSIEQDNKYSLVNDVFVEIVRFFIGSMELAGPFWDDNEDDKKKKKKFYFDEEMEDDLAHHIIMEILRLEVSFSNPDFFPMMLINDMMFSISVHLKCYVFNEKLKRVVEKIGEWKSAIRFVEEVGDDDYSEMEFLMQVLEAGVHEICTDNNRTSWTLVNLVSK</sequence>
<evidence type="ECO:0000256" key="1">
    <source>
        <dbReference type="SAM" id="Coils"/>
    </source>
</evidence>
<dbReference type="EMBL" id="UZAU01000358">
    <property type="status" value="NOT_ANNOTATED_CDS"/>
    <property type="molecule type" value="Genomic_DNA"/>
</dbReference>
<organism evidence="2 3">
    <name type="scientific">Cannabis sativa</name>
    <name type="common">Hemp</name>
    <name type="synonym">Marijuana</name>
    <dbReference type="NCBI Taxonomy" id="3483"/>
    <lineage>
        <taxon>Eukaryota</taxon>
        <taxon>Viridiplantae</taxon>
        <taxon>Streptophyta</taxon>
        <taxon>Embryophyta</taxon>
        <taxon>Tracheophyta</taxon>
        <taxon>Spermatophyta</taxon>
        <taxon>Magnoliopsida</taxon>
        <taxon>eudicotyledons</taxon>
        <taxon>Gunneridae</taxon>
        <taxon>Pentapetalae</taxon>
        <taxon>rosids</taxon>
        <taxon>fabids</taxon>
        <taxon>Rosales</taxon>
        <taxon>Cannabaceae</taxon>
        <taxon>Cannabis</taxon>
    </lineage>
</organism>
<dbReference type="Proteomes" id="UP000596661">
    <property type="component" value="Chromosome 4"/>
</dbReference>
<reference evidence="2" key="2">
    <citation type="submission" date="2021-03" db="UniProtKB">
        <authorList>
            <consortium name="EnsemblPlants"/>
        </authorList>
    </citation>
    <scope>IDENTIFICATION</scope>
</reference>
<reference evidence="2" key="1">
    <citation type="submission" date="2018-11" db="EMBL/GenBank/DDBJ databases">
        <authorList>
            <person name="Grassa J C."/>
        </authorList>
    </citation>
    <scope>NUCLEOTIDE SEQUENCE [LARGE SCALE GENOMIC DNA]</scope>
</reference>
<evidence type="ECO:0000313" key="3">
    <source>
        <dbReference type="Proteomes" id="UP000596661"/>
    </source>
</evidence>
<evidence type="ECO:0000313" key="2">
    <source>
        <dbReference type="EnsemblPlants" id="cds.evm.model.04.286"/>
    </source>
</evidence>
<protein>
    <submittedName>
        <fullName evidence="2">Uncharacterized protein</fullName>
    </submittedName>
</protein>
<proteinExistence type="predicted"/>
<name>A0A803PGY3_CANSA</name>